<evidence type="ECO:0000256" key="9">
    <source>
        <dbReference type="ARBA" id="ARBA00023242"/>
    </source>
</evidence>
<organism evidence="12 13">
    <name type="scientific">Protomyces lactucae-debilis</name>
    <dbReference type="NCBI Taxonomy" id="2754530"/>
    <lineage>
        <taxon>Eukaryota</taxon>
        <taxon>Fungi</taxon>
        <taxon>Dikarya</taxon>
        <taxon>Ascomycota</taxon>
        <taxon>Taphrinomycotina</taxon>
        <taxon>Taphrinomycetes</taxon>
        <taxon>Taphrinales</taxon>
        <taxon>Protomycetaceae</taxon>
        <taxon>Protomyces</taxon>
    </lineage>
</organism>
<feature type="region of interest" description="Disordered" evidence="10">
    <location>
        <begin position="466"/>
        <end position="503"/>
    </location>
</feature>
<dbReference type="Proteomes" id="UP000193685">
    <property type="component" value="Unassembled WGS sequence"/>
</dbReference>
<keyword evidence="6" id="KW-0378">Hydrolase</keyword>
<dbReference type="GeneID" id="63789059"/>
<dbReference type="AlphaFoldDB" id="A0A1Y2F8N0"/>
<evidence type="ECO:0000313" key="12">
    <source>
        <dbReference type="EMBL" id="ORY79814.1"/>
    </source>
</evidence>
<dbReference type="PANTHER" id="PTHR10150">
    <property type="entry name" value="DNA REPAIR ENDONUCLEASE XPF"/>
    <property type="match status" value="1"/>
</dbReference>
<evidence type="ECO:0000256" key="7">
    <source>
        <dbReference type="ARBA" id="ARBA00023125"/>
    </source>
</evidence>
<dbReference type="InterPro" id="IPR047520">
    <property type="entry name" value="XPF_nuclease"/>
</dbReference>
<dbReference type="SUPFAM" id="SSF52980">
    <property type="entry name" value="Restriction endonuclease-like"/>
    <property type="match status" value="1"/>
</dbReference>
<dbReference type="STRING" id="56484.A0A1Y2F8N0"/>
<keyword evidence="8" id="KW-0234">DNA repair</keyword>
<dbReference type="InterPro" id="IPR011335">
    <property type="entry name" value="Restrct_endonuc-II-like"/>
</dbReference>
<evidence type="ECO:0000256" key="8">
    <source>
        <dbReference type="ARBA" id="ARBA00023204"/>
    </source>
</evidence>
<dbReference type="GO" id="GO:0000712">
    <property type="term" value="P:resolution of meiotic recombination intermediates"/>
    <property type="evidence" value="ECO:0007669"/>
    <property type="project" value="TreeGrafter"/>
</dbReference>
<accession>A0A1Y2F8N0</accession>
<proteinExistence type="inferred from homology"/>
<comment type="caution">
    <text evidence="12">The sequence shown here is derived from an EMBL/GenBank/DDBJ whole genome shotgun (WGS) entry which is preliminary data.</text>
</comment>
<feature type="domain" description="ERCC4" evidence="11">
    <location>
        <begin position="659"/>
        <end position="739"/>
    </location>
</feature>
<dbReference type="GO" id="GO:0000724">
    <property type="term" value="P:double-strand break repair via homologous recombination"/>
    <property type="evidence" value="ECO:0007669"/>
    <property type="project" value="TreeGrafter"/>
</dbReference>
<dbReference type="GO" id="GO:0000736">
    <property type="term" value="P:double-strand break repair via single-strand annealing, removal of nonhomologous ends"/>
    <property type="evidence" value="ECO:0007669"/>
    <property type="project" value="TreeGrafter"/>
</dbReference>
<dbReference type="Gene3D" id="3.40.50.10130">
    <property type="match status" value="1"/>
</dbReference>
<comment type="subcellular location">
    <subcellularLocation>
        <location evidence="1">Nucleus</location>
    </subcellularLocation>
</comment>
<evidence type="ECO:0000256" key="10">
    <source>
        <dbReference type="SAM" id="MobiDB-lite"/>
    </source>
</evidence>
<dbReference type="FunFam" id="3.40.50.10130:FF:000002">
    <property type="entry name" value="DNA repair endonuclease XPF"/>
    <property type="match status" value="1"/>
</dbReference>
<dbReference type="OMA" id="THILDIM"/>
<comment type="similarity">
    <text evidence="2">Belongs to the XPF family.</text>
</comment>
<dbReference type="PANTHER" id="PTHR10150:SF0">
    <property type="entry name" value="DNA REPAIR ENDONUCLEASE XPF"/>
    <property type="match status" value="1"/>
</dbReference>
<dbReference type="RefSeq" id="XP_040723948.1">
    <property type="nucleotide sequence ID" value="XM_040872460.1"/>
</dbReference>
<dbReference type="InterPro" id="IPR006166">
    <property type="entry name" value="ERCC4_domain"/>
</dbReference>
<keyword evidence="5" id="KW-0227">DNA damage</keyword>
<evidence type="ECO:0000256" key="2">
    <source>
        <dbReference type="ARBA" id="ARBA00010015"/>
    </source>
</evidence>
<evidence type="ECO:0000256" key="5">
    <source>
        <dbReference type="ARBA" id="ARBA00022763"/>
    </source>
</evidence>
<evidence type="ECO:0000313" key="13">
    <source>
        <dbReference type="Proteomes" id="UP000193685"/>
    </source>
</evidence>
<dbReference type="InterPro" id="IPR010994">
    <property type="entry name" value="RuvA_2-like"/>
</dbReference>
<evidence type="ECO:0000256" key="4">
    <source>
        <dbReference type="ARBA" id="ARBA00022759"/>
    </source>
</evidence>
<keyword evidence="13" id="KW-1185">Reference proteome</keyword>
<evidence type="ECO:0000256" key="1">
    <source>
        <dbReference type="ARBA" id="ARBA00004123"/>
    </source>
</evidence>
<dbReference type="SMART" id="SM00891">
    <property type="entry name" value="ERCC4"/>
    <property type="match status" value="1"/>
</dbReference>
<dbReference type="Pfam" id="PF02732">
    <property type="entry name" value="ERCC4"/>
    <property type="match status" value="1"/>
</dbReference>
<dbReference type="OrthoDB" id="361020at2759"/>
<keyword evidence="3" id="KW-0540">Nuclease</keyword>
<sequence>MTEQAPLELDAPLPKHIDLPLRYQQRCFQDIYAEDGLIIVARGLGLLSIVANLLFALDVPGSLTLLVNAEAHQQDWLGEFLVERQAVTGQGAGMTKITSESTGVDARAKAYARGGVLAVTSRILIVDLLSRNLNPATVSGVVVLHAETVRSTSIESFILRVIRSDNKDAPIKAFSDQPEAFTGFAPLANMLKSLFVPRVFLWPRFHLDVAESLDSRKADVVELEVAMTPAMRDIQNAIMESMAAVMKEVRNANSQHLDLEEWNTEHALHKQFDAVIRRQLAPVWHRVSWRSKDLIADIGTLRHLLHQLLTYDCVTFNKEIDVLYIHNSTERNAKFQSYDPWLMQDVAQPIFQLARERVYRSKSGAHTPVGVLPADLEPVLEEQPKWEQLTEVLDEIHRESQFEEHVDLSNSTILIMCNDYKTCRTLKDFLETEDHSGRIFLDRKLNSYRHWKRTYKPIATELAERQEEPKRTTVYKGPLNKRRRVRGGGNSSGRTELQATQQSNQDLLEPLAEAPDELADMEDCYGLVDQDDLVVILPYSGDLDDRVLEELQPKFVIMYELDPAFVRRIEVFRTLHRELNLRAYFMFYGGSVEEQRYLSSVRREKDAFSRLIRERATMTRNLTQEVRPGDDEQELFFRKVNTRVAGGGGRLAATREQPRIIVDVREFRSSLPGLLHVRGNFLQPCFLLVGDYVISPDMCVERKSISDLIGSFANGRLFQQCEQMLQHYKTPLVLIEFDEDKATRFTPFGNDKGGDIADVDLQTKLVMLNLAFPAIKFIWSSSPLVTAEIFEELKRTHSEPDAREAVSKGSGEQGDTVLNQKAIDLLEALPGISGKNAPNIYRQCENISELVNLEERDMIRMVGPETGRRLHRFINKELG</sequence>
<dbReference type="NCBIfam" id="TIGR00596">
    <property type="entry name" value="rad1"/>
    <property type="match status" value="1"/>
</dbReference>
<dbReference type="GO" id="GO:0003684">
    <property type="term" value="F:damaged DNA binding"/>
    <property type="evidence" value="ECO:0007669"/>
    <property type="project" value="TreeGrafter"/>
</dbReference>
<keyword evidence="7" id="KW-0238">DNA-binding</keyword>
<evidence type="ECO:0000256" key="3">
    <source>
        <dbReference type="ARBA" id="ARBA00022722"/>
    </source>
</evidence>
<keyword evidence="4" id="KW-0255">Endonuclease</keyword>
<protein>
    <submittedName>
        <fullName evidence="12">DNA repair protein rad16</fullName>
    </submittedName>
</protein>
<dbReference type="InterPro" id="IPR006167">
    <property type="entry name" value="XPF"/>
</dbReference>
<evidence type="ECO:0000256" key="6">
    <source>
        <dbReference type="ARBA" id="ARBA00022801"/>
    </source>
</evidence>
<evidence type="ECO:0000259" key="11">
    <source>
        <dbReference type="SMART" id="SM00891"/>
    </source>
</evidence>
<dbReference type="GO" id="GO:0000110">
    <property type="term" value="C:nucleotide-excision repair factor 1 complex"/>
    <property type="evidence" value="ECO:0007669"/>
    <property type="project" value="TreeGrafter"/>
</dbReference>
<dbReference type="EMBL" id="MCFI01000014">
    <property type="protein sequence ID" value="ORY79814.1"/>
    <property type="molecule type" value="Genomic_DNA"/>
</dbReference>
<name>A0A1Y2F8N0_PROLT</name>
<dbReference type="GO" id="GO:0003697">
    <property type="term" value="F:single-stranded DNA binding"/>
    <property type="evidence" value="ECO:0007669"/>
    <property type="project" value="InterPro"/>
</dbReference>
<dbReference type="Gene3D" id="1.10.150.20">
    <property type="entry name" value="5' to 3' exonuclease, C-terminal subdomain"/>
    <property type="match status" value="1"/>
</dbReference>
<dbReference type="CDD" id="cd20078">
    <property type="entry name" value="XPF_nuclease_XPF_euk"/>
    <property type="match status" value="1"/>
</dbReference>
<dbReference type="GO" id="GO:1901255">
    <property type="term" value="P:nucleotide-excision repair involved in interstrand cross-link repair"/>
    <property type="evidence" value="ECO:0007669"/>
    <property type="project" value="TreeGrafter"/>
</dbReference>
<dbReference type="GO" id="GO:0000014">
    <property type="term" value="F:single-stranded DNA endodeoxyribonuclease activity"/>
    <property type="evidence" value="ECO:0007669"/>
    <property type="project" value="TreeGrafter"/>
</dbReference>
<gene>
    <name evidence="12" type="ORF">BCR37DRAFT_75073</name>
</gene>
<reference evidence="12 13" key="1">
    <citation type="submission" date="2016-07" db="EMBL/GenBank/DDBJ databases">
        <title>Pervasive Adenine N6-methylation of Active Genes in Fungi.</title>
        <authorList>
            <consortium name="DOE Joint Genome Institute"/>
            <person name="Mondo S.J."/>
            <person name="Dannebaum R.O."/>
            <person name="Kuo R.C."/>
            <person name="Labutti K."/>
            <person name="Haridas S."/>
            <person name="Kuo A."/>
            <person name="Salamov A."/>
            <person name="Ahrendt S.R."/>
            <person name="Lipzen A."/>
            <person name="Sullivan W."/>
            <person name="Andreopoulos W.B."/>
            <person name="Clum A."/>
            <person name="Lindquist E."/>
            <person name="Daum C."/>
            <person name="Ramamoorthy G.K."/>
            <person name="Gryganskyi A."/>
            <person name="Culley D."/>
            <person name="Magnuson J.K."/>
            <person name="James T.Y."/>
            <person name="O'Malley M.A."/>
            <person name="Stajich J.E."/>
            <person name="Spatafora J.W."/>
            <person name="Visel A."/>
            <person name="Grigoriev I.V."/>
        </authorList>
    </citation>
    <scope>NUCLEOTIDE SEQUENCE [LARGE SCALE GENOMIC DNA]</scope>
    <source>
        <strain evidence="12 13">12-1054</strain>
    </source>
</reference>
<dbReference type="SUPFAM" id="SSF47781">
    <property type="entry name" value="RuvA domain 2-like"/>
    <property type="match status" value="1"/>
</dbReference>
<keyword evidence="9" id="KW-0539">Nucleus</keyword>